<reference evidence="7 8" key="1">
    <citation type="journal article" date="2016" name="Mol. Biol. Evol.">
        <title>Genome-Wide Survey of Gut Fungi (Harpellales) Reveals the First Horizontally Transferred Ubiquitin Gene from a Mosquito Host.</title>
        <authorList>
            <person name="Wang Y."/>
            <person name="White M.M."/>
            <person name="Kvist S."/>
            <person name="Moncalvo J.M."/>
        </authorList>
    </citation>
    <scope>NUCLEOTIDE SEQUENCE [LARGE SCALE GENOMIC DNA]</scope>
    <source>
        <strain evidence="7 8">ALG-7-W6</strain>
    </source>
</reference>
<proteinExistence type="predicted"/>
<sequence length="575" mass="63924">MNGNRRDSANAFNYNDNVNRRNNFTSFLNPNDNDSRLISSNNFYNPLNQSAEEMGPRSYSNSTLDLSRRRSREFIIPGSANTFNNTPSYNISPYYSNESSKSQYHTSTLNPNFQRRTDSDLGFNNYRQSYDNGNFQPQFSIPASSFRLGDGLQSAQGTINSNGYQYEENSRADVQIQSQESSQLPSFLLNTALGKSPTNNKLHSSFNQQKQMGSFTSRNYSQKRSITPEGVFMPISKRMNGNSELSQTPQSSFRGSISTDETPPVMTLDDDDVLLNNNKNEIFDDEDNNFQQKPKDSDRKSRFDIKWNAEDVIDQSLLIFGISRDNSDLLEQHFSKYGKIKDILGAPGAGNWAIVIYEYPESATRTLTISNENGGKLLIGDGRILVGVEKASIEAVNIAKSEQIHLLSDFSNPQTFGDPNNGIESGFKFDLSFQKNGEHSSGFQNMNTSNSKNVSNGSTGSTGSSARRPQKRVGPNPPRRSSMRPYTFDKSSDSSHDRTPNTPKFRLPFLNSPSVISSSLNTPARGIDVGKSNSSVAPYSAKTSLHTVSSNNVTPLNIKPRSGFLQTAVDLLFGW</sequence>
<keyword evidence="4" id="KW-0906">Nuclear pore complex</keyword>
<dbReference type="OrthoDB" id="5597678at2759"/>
<protein>
    <recommendedName>
        <fullName evidence="6">RRM Nup35-type domain-containing protein</fullName>
    </recommendedName>
</protein>
<feature type="compositionally biased region" description="Basic and acidic residues" evidence="5">
    <location>
        <begin position="490"/>
        <end position="499"/>
    </location>
</feature>
<dbReference type="InterPro" id="IPR035979">
    <property type="entry name" value="RBD_domain_sf"/>
</dbReference>
<comment type="caution">
    <text evidence="7">The sequence shown here is derived from an EMBL/GenBank/DDBJ whole genome shotgun (WGS) entry which is preliminary data.</text>
</comment>
<evidence type="ECO:0000256" key="2">
    <source>
        <dbReference type="ARBA" id="ARBA00022927"/>
    </source>
</evidence>
<evidence type="ECO:0000313" key="8">
    <source>
        <dbReference type="Proteomes" id="UP000187455"/>
    </source>
</evidence>
<accession>A0A1R0H101</accession>
<feature type="region of interest" description="Disordered" evidence="5">
    <location>
        <begin position="198"/>
        <end position="221"/>
    </location>
</feature>
<dbReference type="EMBL" id="LSSL01001228">
    <property type="protein sequence ID" value="OLY82813.1"/>
    <property type="molecule type" value="Genomic_DNA"/>
</dbReference>
<keyword evidence="3" id="KW-0811">Translocation</keyword>
<keyword evidence="2" id="KW-0813">Transport</keyword>
<dbReference type="AlphaFoldDB" id="A0A1R0H101"/>
<organism evidence="7 8">
    <name type="scientific">Smittium mucronatum</name>
    <dbReference type="NCBI Taxonomy" id="133383"/>
    <lineage>
        <taxon>Eukaryota</taxon>
        <taxon>Fungi</taxon>
        <taxon>Fungi incertae sedis</taxon>
        <taxon>Zoopagomycota</taxon>
        <taxon>Kickxellomycotina</taxon>
        <taxon>Harpellomycetes</taxon>
        <taxon>Harpellales</taxon>
        <taxon>Legeriomycetaceae</taxon>
        <taxon>Smittium</taxon>
    </lineage>
</organism>
<evidence type="ECO:0000256" key="4">
    <source>
        <dbReference type="ARBA" id="ARBA00023132"/>
    </source>
</evidence>
<dbReference type="Pfam" id="PF05172">
    <property type="entry name" value="RRM_Nup35"/>
    <property type="match status" value="1"/>
</dbReference>
<dbReference type="Proteomes" id="UP000187455">
    <property type="component" value="Unassembled WGS sequence"/>
</dbReference>
<feature type="domain" description="RRM Nup35-type" evidence="6">
    <location>
        <begin position="313"/>
        <end position="391"/>
    </location>
</feature>
<dbReference type="InterPro" id="IPR007846">
    <property type="entry name" value="RRM_NUP35_dom"/>
</dbReference>
<dbReference type="GO" id="GO:0015031">
    <property type="term" value="P:protein transport"/>
    <property type="evidence" value="ECO:0007669"/>
    <property type="project" value="UniProtKB-KW"/>
</dbReference>
<evidence type="ECO:0000259" key="6">
    <source>
        <dbReference type="Pfam" id="PF05172"/>
    </source>
</evidence>
<keyword evidence="8" id="KW-1185">Reference proteome</keyword>
<keyword evidence="4" id="KW-0539">Nucleus</keyword>
<gene>
    <name evidence="7" type="ORF">AYI68_g3056</name>
</gene>
<feature type="compositionally biased region" description="Polar residues" evidence="5">
    <location>
        <begin position="239"/>
        <end position="261"/>
    </location>
</feature>
<name>A0A1R0H101_9FUNG</name>
<evidence type="ECO:0000256" key="5">
    <source>
        <dbReference type="SAM" id="MobiDB-lite"/>
    </source>
</evidence>
<keyword evidence="2" id="KW-0653">Protein transport</keyword>
<evidence type="ECO:0000313" key="7">
    <source>
        <dbReference type="EMBL" id="OLY82813.1"/>
    </source>
</evidence>
<dbReference type="GO" id="GO:0003676">
    <property type="term" value="F:nucleic acid binding"/>
    <property type="evidence" value="ECO:0007669"/>
    <property type="project" value="InterPro"/>
</dbReference>
<feature type="region of interest" description="Disordered" evidence="5">
    <location>
        <begin position="438"/>
        <end position="508"/>
    </location>
</feature>
<dbReference type="GO" id="GO:0005643">
    <property type="term" value="C:nuclear pore"/>
    <property type="evidence" value="ECO:0007669"/>
    <property type="project" value="UniProtKB-SubCell"/>
</dbReference>
<comment type="subcellular location">
    <subcellularLocation>
        <location evidence="1">Nucleus</location>
        <location evidence="1">Nuclear pore complex</location>
    </subcellularLocation>
</comment>
<dbReference type="InterPro" id="IPR012677">
    <property type="entry name" value="Nucleotide-bd_a/b_plait_sf"/>
</dbReference>
<feature type="compositionally biased region" description="Polar residues" evidence="5">
    <location>
        <begin position="97"/>
        <end position="114"/>
    </location>
</feature>
<evidence type="ECO:0000256" key="3">
    <source>
        <dbReference type="ARBA" id="ARBA00023010"/>
    </source>
</evidence>
<feature type="region of interest" description="Disordered" evidence="5">
    <location>
        <begin position="97"/>
        <end position="116"/>
    </location>
</feature>
<dbReference type="Gene3D" id="3.30.70.330">
    <property type="match status" value="1"/>
</dbReference>
<keyword evidence="4" id="KW-0509">mRNA transport</keyword>
<feature type="compositionally biased region" description="Low complexity" evidence="5">
    <location>
        <begin position="447"/>
        <end position="465"/>
    </location>
</feature>
<evidence type="ECO:0000256" key="1">
    <source>
        <dbReference type="ARBA" id="ARBA00004567"/>
    </source>
</evidence>
<feature type="region of interest" description="Disordered" evidence="5">
    <location>
        <begin position="234"/>
        <end position="270"/>
    </location>
</feature>
<dbReference type="SUPFAM" id="SSF54928">
    <property type="entry name" value="RNA-binding domain, RBD"/>
    <property type="match status" value="1"/>
</dbReference>